<keyword evidence="2" id="KW-1185">Reference proteome</keyword>
<dbReference type="Proteomes" id="UP000092124">
    <property type="component" value="Unassembled WGS sequence"/>
</dbReference>
<name>A0A1A6HUN5_NEOLE</name>
<organism evidence="1 2">
    <name type="scientific">Neotoma lepida</name>
    <name type="common">Desert woodrat</name>
    <dbReference type="NCBI Taxonomy" id="56216"/>
    <lineage>
        <taxon>Eukaryota</taxon>
        <taxon>Metazoa</taxon>
        <taxon>Chordata</taxon>
        <taxon>Craniata</taxon>
        <taxon>Vertebrata</taxon>
        <taxon>Euteleostomi</taxon>
        <taxon>Mammalia</taxon>
        <taxon>Eutheria</taxon>
        <taxon>Euarchontoglires</taxon>
        <taxon>Glires</taxon>
        <taxon>Rodentia</taxon>
        <taxon>Myomorpha</taxon>
        <taxon>Muroidea</taxon>
        <taxon>Cricetidae</taxon>
        <taxon>Neotominae</taxon>
        <taxon>Neotoma</taxon>
    </lineage>
</organism>
<comment type="caution">
    <text evidence="1">The sequence shown here is derived from an EMBL/GenBank/DDBJ whole genome shotgun (WGS) entry which is preliminary data.</text>
</comment>
<evidence type="ECO:0000313" key="1">
    <source>
        <dbReference type="EMBL" id="OBS81725.1"/>
    </source>
</evidence>
<feature type="non-terminal residue" evidence="1">
    <location>
        <position position="77"/>
    </location>
</feature>
<evidence type="ECO:0000313" key="2">
    <source>
        <dbReference type="Proteomes" id="UP000092124"/>
    </source>
</evidence>
<proteinExistence type="predicted"/>
<accession>A0A1A6HUN5</accession>
<dbReference type="AlphaFoldDB" id="A0A1A6HUN5"/>
<dbReference type="EMBL" id="LZPO01009894">
    <property type="protein sequence ID" value="OBS81725.1"/>
    <property type="molecule type" value="Genomic_DNA"/>
</dbReference>
<protein>
    <submittedName>
        <fullName evidence="1">Uncharacterized protein</fullName>
    </submittedName>
</protein>
<sequence>MSPATGWHLLWMMWGSSHLNTNQQEGQGSMQRLWSIQTPWHRYPLWSLLTSCHLCWSLLTMWHGCRALQSWTTLCPC</sequence>
<reference evidence="1 2" key="1">
    <citation type="submission" date="2016-06" db="EMBL/GenBank/DDBJ databases">
        <title>The Draft Genome Sequence and Annotation of the Desert Woodrat Neotoma lepida.</title>
        <authorList>
            <person name="Campbell M."/>
            <person name="Oakeson K.F."/>
            <person name="Yandell M."/>
            <person name="Halpert J.R."/>
            <person name="Dearing D."/>
        </authorList>
    </citation>
    <scope>NUCLEOTIDE SEQUENCE [LARGE SCALE GENOMIC DNA]</scope>
    <source>
        <strain evidence="1">417</strain>
        <tissue evidence="1">Liver</tissue>
    </source>
</reference>
<gene>
    <name evidence="1" type="ORF">A6R68_24285</name>
</gene>